<dbReference type="Proteomes" id="UP000039865">
    <property type="component" value="Unassembled WGS sequence"/>
</dbReference>
<feature type="transmembrane region" description="Helical" evidence="3">
    <location>
        <begin position="6"/>
        <end position="23"/>
    </location>
</feature>
<dbReference type="Pfam" id="PF00106">
    <property type="entry name" value="adh_short"/>
    <property type="match status" value="1"/>
</dbReference>
<dbReference type="InterPro" id="IPR036291">
    <property type="entry name" value="NAD(P)-bd_dom_sf"/>
</dbReference>
<protein>
    <submittedName>
        <fullName evidence="4">Short chain dehydrogenase reductase family protein</fullName>
    </submittedName>
</protein>
<dbReference type="SUPFAM" id="SSF51735">
    <property type="entry name" value="NAD(P)-binding Rossmann-fold domains"/>
    <property type="match status" value="1"/>
</dbReference>
<dbReference type="OrthoDB" id="312442at2759"/>
<keyword evidence="5" id="KW-1185">Reference proteome</keyword>
<evidence type="ECO:0000313" key="4">
    <source>
        <dbReference type="EMBL" id="CDW85137.1"/>
    </source>
</evidence>
<evidence type="ECO:0000256" key="1">
    <source>
        <dbReference type="ARBA" id="ARBA00006484"/>
    </source>
</evidence>
<evidence type="ECO:0000256" key="2">
    <source>
        <dbReference type="ARBA" id="ARBA00023002"/>
    </source>
</evidence>
<keyword evidence="3" id="KW-0812">Transmembrane</keyword>
<evidence type="ECO:0000313" key="5">
    <source>
        <dbReference type="Proteomes" id="UP000039865"/>
    </source>
</evidence>
<dbReference type="InterPro" id="IPR002347">
    <property type="entry name" value="SDR_fam"/>
</dbReference>
<dbReference type="PANTHER" id="PTHR24322:SF736">
    <property type="entry name" value="RETINOL DEHYDROGENASE 10"/>
    <property type="match status" value="1"/>
</dbReference>
<gene>
    <name evidence="4" type="primary">Contig11880.g12712</name>
    <name evidence="4" type="ORF">STYLEM_14207</name>
</gene>
<keyword evidence="3" id="KW-1133">Transmembrane helix</keyword>
<accession>A0A078AV51</accession>
<dbReference type="GO" id="GO:0016616">
    <property type="term" value="F:oxidoreductase activity, acting on the CH-OH group of donors, NAD or NADP as acceptor"/>
    <property type="evidence" value="ECO:0007669"/>
    <property type="project" value="TreeGrafter"/>
</dbReference>
<evidence type="ECO:0000256" key="3">
    <source>
        <dbReference type="SAM" id="Phobius"/>
    </source>
</evidence>
<keyword evidence="2" id="KW-0560">Oxidoreductase</keyword>
<dbReference type="PANTHER" id="PTHR24322">
    <property type="entry name" value="PKSB"/>
    <property type="match status" value="1"/>
</dbReference>
<organism evidence="4 5">
    <name type="scientific">Stylonychia lemnae</name>
    <name type="common">Ciliate</name>
    <dbReference type="NCBI Taxonomy" id="5949"/>
    <lineage>
        <taxon>Eukaryota</taxon>
        <taxon>Sar</taxon>
        <taxon>Alveolata</taxon>
        <taxon>Ciliophora</taxon>
        <taxon>Intramacronucleata</taxon>
        <taxon>Spirotrichea</taxon>
        <taxon>Stichotrichia</taxon>
        <taxon>Sporadotrichida</taxon>
        <taxon>Oxytrichidae</taxon>
        <taxon>Stylonychinae</taxon>
        <taxon>Stylonychia</taxon>
    </lineage>
</organism>
<dbReference type="EMBL" id="CCKQ01013472">
    <property type="protein sequence ID" value="CDW85137.1"/>
    <property type="molecule type" value="Genomic_DNA"/>
</dbReference>
<proteinExistence type="inferred from homology"/>
<dbReference type="PRINTS" id="PR00081">
    <property type="entry name" value="GDHRDH"/>
</dbReference>
<dbReference type="Gene3D" id="3.40.50.720">
    <property type="entry name" value="NAD(P)-binding Rossmann-like Domain"/>
    <property type="match status" value="1"/>
</dbReference>
<comment type="similarity">
    <text evidence="1">Belongs to the short-chain dehydrogenases/reductases (SDR) family.</text>
</comment>
<reference evidence="4 5" key="1">
    <citation type="submission" date="2014-06" db="EMBL/GenBank/DDBJ databases">
        <authorList>
            <person name="Swart Estienne"/>
        </authorList>
    </citation>
    <scope>NUCLEOTIDE SEQUENCE [LARGE SCALE GENOMIC DNA]</scope>
    <source>
        <strain evidence="4 5">130c</strain>
    </source>
</reference>
<keyword evidence="3" id="KW-0472">Membrane</keyword>
<name>A0A078AV51_STYLE</name>
<sequence length="302" mass="34792">MDCCYLLTQLIVILSLSIIAFALKQNVFTRRKQTIKEKNGQKYVIVITGAAQGLVQDIKQETGIKSIEFIKVDISDPTQLLITWNSIISTHKQVNLLINNAARAIGKRFCDMQFEQFKKTIEINYFSIMQLTKLFLDQKFLIESKEYGEYHLVNIISIAGHAASAQNSDYSGSKFALTGSFDAIRQGNKQISLSISKELVQDRPNVCLTNIYPYFISTGLFHGFDPKMKYIVPTLKPEYTANRIYDSIIQEKREVYIWWYICYLKMVFDYFPLSLKLWIVQFTTGDGMKSFVGRDQIGKKKQ</sequence>
<dbReference type="AlphaFoldDB" id="A0A078AV51"/>
<dbReference type="InParanoid" id="A0A078AV51"/>